<proteinExistence type="predicted"/>
<dbReference type="AlphaFoldDB" id="A0A843VIM2"/>
<evidence type="ECO:0000313" key="1">
    <source>
        <dbReference type="EMBL" id="MQL92203.1"/>
    </source>
</evidence>
<dbReference type="EMBL" id="NMUH01001423">
    <property type="protein sequence ID" value="MQL92203.1"/>
    <property type="molecule type" value="Genomic_DNA"/>
</dbReference>
<keyword evidence="2" id="KW-1185">Reference proteome</keyword>
<evidence type="ECO:0000313" key="2">
    <source>
        <dbReference type="Proteomes" id="UP000652761"/>
    </source>
</evidence>
<dbReference type="Proteomes" id="UP000652761">
    <property type="component" value="Unassembled WGS sequence"/>
</dbReference>
<organism evidence="1 2">
    <name type="scientific">Colocasia esculenta</name>
    <name type="common">Wild taro</name>
    <name type="synonym">Arum esculentum</name>
    <dbReference type="NCBI Taxonomy" id="4460"/>
    <lineage>
        <taxon>Eukaryota</taxon>
        <taxon>Viridiplantae</taxon>
        <taxon>Streptophyta</taxon>
        <taxon>Embryophyta</taxon>
        <taxon>Tracheophyta</taxon>
        <taxon>Spermatophyta</taxon>
        <taxon>Magnoliopsida</taxon>
        <taxon>Liliopsida</taxon>
        <taxon>Araceae</taxon>
        <taxon>Aroideae</taxon>
        <taxon>Colocasieae</taxon>
        <taxon>Colocasia</taxon>
    </lineage>
</organism>
<comment type="caution">
    <text evidence="1">The sequence shown here is derived from an EMBL/GenBank/DDBJ whole genome shotgun (WGS) entry which is preliminary data.</text>
</comment>
<accession>A0A843VIM2</accession>
<name>A0A843VIM2_COLES</name>
<reference evidence="1" key="1">
    <citation type="submission" date="2017-07" db="EMBL/GenBank/DDBJ databases">
        <title>Taro Niue Genome Assembly and Annotation.</title>
        <authorList>
            <person name="Atibalentja N."/>
            <person name="Keating K."/>
            <person name="Fields C.J."/>
        </authorList>
    </citation>
    <scope>NUCLEOTIDE SEQUENCE</scope>
    <source>
        <strain evidence="1">Niue_2</strain>
        <tissue evidence="1">Leaf</tissue>
    </source>
</reference>
<protein>
    <submittedName>
        <fullName evidence="1">Uncharacterized protein</fullName>
    </submittedName>
</protein>
<gene>
    <name evidence="1" type="ORF">Taro_024831</name>
</gene>
<sequence length="141" mass="15061">MTQVTEHPSPSPFSLVLPCSSALWVCPLRGEGLREIVRVRAWENGLCGLSEGFSPWLVWCFSFSLLLLLCGFPSSCGGSSPSAREVGCLWLVDGISAGIGARRRVASLREGPIGVDLLFEEVSGGHLGLCGRDNVLVATWS</sequence>